<dbReference type="STRING" id="29172.A0A0D8XLU8"/>
<organism evidence="3 4">
    <name type="scientific">Dictyocaulus viviparus</name>
    <name type="common">Bovine lungworm</name>
    <dbReference type="NCBI Taxonomy" id="29172"/>
    <lineage>
        <taxon>Eukaryota</taxon>
        <taxon>Metazoa</taxon>
        <taxon>Ecdysozoa</taxon>
        <taxon>Nematoda</taxon>
        <taxon>Chromadorea</taxon>
        <taxon>Rhabditida</taxon>
        <taxon>Rhabditina</taxon>
        <taxon>Rhabditomorpha</taxon>
        <taxon>Strongyloidea</taxon>
        <taxon>Metastrongylidae</taxon>
        <taxon>Dictyocaulus</taxon>
    </lineage>
</organism>
<reference evidence="4" key="2">
    <citation type="journal article" date="2016" name="Sci. Rep.">
        <title>Dictyocaulus viviparus genome, variome and transcriptome elucidate lungworm biology and support future intervention.</title>
        <authorList>
            <person name="McNulty S.N."/>
            <person name="Strube C."/>
            <person name="Rosa B.A."/>
            <person name="Martin J.C."/>
            <person name="Tyagi R."/>
            <person name="Choi Y.J."/>
            <person name="Wang Q."/>
            <person name="Hallsworth Pepin K."/>
            <person name="Zhang X."/>
            <person name="Ozersky P."/>
            <person name="Wilson R.K."/>
            <person name="Sternberg P.W."/>
            <person name="Gasser R.B."/>
            <person name="Mitreva M."/>
        </authorList>
    </citation>
    <scope>NUCLEOTIDE SEQUENCE [LARGE SCALE GENOMIC DNA]</scope>
    <source>
        <strain evidence="4">HannoverDv2000</strain>
    </source>
</reference>
<feature type="compositionally biased region" description="Acidic residues" evidence="1">
    <location>
        <begin position="162"/>
        <end position="177"/>
    </location>
</feature>
<feature type="compositionally biased region" description="Basic and acidic residues" evidence="1">
    <location>
        <begin position="181"/>
        <end position="191"/>
    </location>
</feature>
<proteinExistence type="predicted"/>
<dbReference type="AlphaFoldDB" id="A0A0D8XLU8"/>
<feature type="compositionally biased region" description="Basic and acidic residues" evidence="1">
    <location>
        <begin position="142"/>
        <end position="156"/>
    </location>
</feature>
<feature type="region of interest" description="Disordered" evidence="1">
    <location>
        <begin position="137"/>
        <end position="191"/>
    </location>
</feature>
<sequence length="292" mass="32634">MDFRVRIILQIVAYSFTSKGLNSVEEIPPPLKEQVESITNSSVGSETVTSLFTRLNVTITTVPEQKSHRTIDISQHTINVSAVPAKLAVLLSSNRSGPAISQLVQFNSNTSHNEHFHARLDILQKYVILQNVSAPSVGAPEFEDRNEPDEGGKGEEDIITNVDDEANVSPPADDEAVGEGIAKEDTEPLKGKERDENQLGAMVEDAKGNAAALHTRSQLQPHIDFVQSDDSHFMMYVVLSGMLLFCFYLLYHNKKKILGLMFEGRASHHPRRSVRYRRLSQREERDKQDLAK</sequence>
<gene>
    <name evidence="3" type="ORF">DICVIV_08329</name>
</gene>
<evidence type="ECO:0000313" key="3">
    <source>
        <dbReference type="EMBL" id="KJH45623.1"/>
    </source>
</evidence>
<dbReference type="InterPro" id="IPR037645">
    <property type="entry name" value="KCT2"/>
</dbReference>
<dbReference type="OrthoDB" id="5846619at2759"/>
<keyword evidence="4" id="KW-1185">Reference proteome</keyword>
<evidence type="ECO:0000313" key="4">
    <source>
        <dbReference type="Proteomes" id="UP000053766"/>
    </source>
</evidence>
<accession>A0A0D8XLU8</accession>
<dbReference type="PANTHER" id="PTHR16502">
    <property type="entry name" value="KERATINOCYTE-ASSOCIATED TRANSMEMBRANE PROTEIN 2"/>
    <property type="match status" value="1"/>
</dbReference>
<feature type="transmembrane region" description="Helical" evidence="2">
    <location>
        <begin position="233"/>
        <end position="251"/>
    </location>
</feature>
<keyword evidence="2" id="KW-0812">Transmembrane</keyword>
<keyword evidence="2" id="KW-0472">Membrane</keyword>
<reference evidence="3 4" key="1">
    <citation type="submission" date="2013-11" db="EMBL/GenBank/DDBJ databases">
        <title>Draft genome of the bovine lungworm Dictyocaulus viviparus.</title>
        <authorList>
            <person name="Mitreva M."/>
        </authorList>
    </citation>
    <scope>NUCLEOTIDE SEQUENCE [LARGE SCALE GENOMIC DNA]</scope>
    <source>
        <strain evidence="3 4">HannoverDv2000</strain>
    </source>
</reference>
<dbReference type="Proteomes" id="UP000053766">
    <property type="component" value="Unassembled WGS sequence"/>
</dbReference>
<keyword evidence="2" id="KW-1133">Transmembrane helix</keyword>
<evidence type="ECO:0000256" key="1">
    <source>
        <dbReference type="SAM" id="MobiDB-lite"/>
    </source>
</evidence>
<feature type="compositionally biased region" description="Basic and acidic residues" evidence="1">
    <location>
        <begin position="280"/>
        <end position="292"/>
    </location>
</feature>
<name>A0A0D8XLU8_DICVI</name>
<dbReference type="PANTHER" id="PTHR16502:SF0">
    <property type="entry name" value="KERATINOCYTE-ASSOCIATED TRANSMEMBRANE PROTEIN 2"/>
    <property type="match status" value="1"/>
</dbReference>
<feature type="region of interest" description="Disordered" evidence="1">
    <location>
        <begin position="271"/>
        <end position="292"/>
    </location>
</feature>
<dbReference type="Pfam" id="PF17818">
    <property type="entry name" value="KCT2"/>
    <property type="match status" value="1"/>
</dbReference>
<evidence type="ECO:0000256" key="2">
    <source>
        <dbReference type="SAM" id="Phobius"/>
    </source>
</evidence>
<protein>
    <submittedName>
        <fullName evidence="3">Uncharacterized protein</fullName>
    </submittedName>
</protein>
<dbReference type="EMBL" id="KN716397">
    <property type="protein sequence ID" value="KJH45623.1"/>
    <property type="molecule type" value="Genomic_DNA"/>
</dbReference>